<gene>
    <name evidence="2" type="ORF">P0082_00220</name>
</gene>
<organism evidence="2 3">
    <name type="scientific">Candidatus Haliotispira prima</name>
    <dbReference type="NCBI Taxonomy" id="3034016"/>
    <lineage>
        <taxon>Bacteria</taxon>
        <taxon>Pseudomonadati</taxon>
        <taxon>Spirochaetota</taxon>
        <taxon>Spirochaetia</taxon>
        <taxon>Spirochaetales</taxon>
        <taxon>Spirochaetaceae</taxon>
        <taxon>Candidatus Haliotispira</taxon>
    </lineage>
</organism>
<sequence length="217" mass="24284">MSGCGLPDVTELPLAPISTDEDSDTDNTLKFNTPEDTKIDRYIIWYKIYPFISRTTTQNLVTTDYDHFKDLSIRNAADIRIRDFHELELSENKDDGFYFRGIGTGIAVTISREPTDTTNYIKVSVAGGNSYNVRRDVPVSTTDSLQKPFYDKFNLAGDSDISTRRFSDFSVYGPLDKGFAVAFLAQSAYVDGVELKVLNSKVTTLGIIYSSDGFENN</sequence>
<protein>
    <recommendedName>
        <fullName evidence="4">Lipoprotein</fullName>
    </recommendedName>
</protein>
<dbReference type="Proteomes" id="UP001228690">
    <property type="component" value="Chromosome"/>
</dbReference>
<accession>A0ABY8MIX1</accession>
<evidence type="ECO:0008006" key="4">
    <source>
        <dbReference type="Google" id="ProtNLM"/>
    </source>
</evidence>
<keyword evidence="3" id="KW-1185">Reference proteome</keyword>
<name>A0ABY8MIX1_9SPIO</name>
<feature type="region of interest" description="Disordered" evidence="1">
    <location>
        <begin position="1"/>
        <end position="31"/>
    </location>
</feature>
<evidence type="ECO:0000256" key="1">
    <source>
        <dbReference type="SAM" id="MobiDB-lite"/>
    </source>
</evidence>
<reference evidence="2 3" key="1">
    <citation type="submission" date="2023-04" db="EMBL/GenBank/DDBJ databases">
        <title>Spirochaete genome identified in red abalone sample constitutes a novel genus.</title>
        <authorList>
            <person name="Sharma S.P."/>
            <person name="Purcell C.M."/>
            <person name="Hyde J.R."/>
            <person name="Severin A.J."/>
        </authorList>
    </citation>
    <scope>NUCLEOTIDE SEQUENCE [LARGE SCALE GENOMIC DNA]</scope>
    <source>
        <strain evidence="2 3">SP-2023</strain>
    </source>
</reference>
<dbReference type="RefSeq" id="WP_326927498.1">
    <property type="nucleotide sequence ID" value="NZ_CP123443.1"/>
</dbReference>
<evidence type="ECO:0000313" key="3">
    <source>
        <dbReference type="Proteomes" id="UP001228690"/>
    </source>
</evidence>
<dbReference type="EMBL" id="CP123443">
    <property type="protein sequence ID" value="WGK69315.1"/>
    <property type="molecule type" value="Genomic_DNA"/>
</dbReference>
<evidence type="ECO:0000313" key="2">
    <source>
        <dbReference type="EMBL" id="WGK69315.1"/>
    </source>
</evidence>
<proteinExistence type="predicted"/>